<evidence type="ECO:0000259" key="9">
    <source>
        <dbReference type="SMART" id="SM00481"/>
    </source>
</evidence>
<dbReference type="InterPro" id="IPR004365">
    <property type="entry name" value="NA-bd_OB_tRNA"/>
</dbReference>
<dbReference type="Pfam" id="PF02811">
    <property type="entry name" value="PHP"/>
    <property type="match status" value="1"/>
</dbReference>
<keyword evidence="4" id="KW-0808">Transferase</keyword>
<organism evidence="10 11">
    <name type="scientific">Candidatus Woesebacteria bacterium GW2011_GWC2_31_9</name>
    <dbReference type="NCBI Taxonomy" id="1618586"/>
    <lineage>
        <taxon>Bacteria</taxon>
        <taxon>Candidatus Woeseibacteriota</taxon>
    </lineage>
</organism>
<dbReference type="Gene3D" id="3.20.20.140">
    <property type="entry name" value="Metal-dependent hydrolases"/>
    <property type="match status" value="1"/>
</dbReference>
<gene>
    <name evidence="10" type="ORF">UR21_C0004G0061</name>
</gene>
<dbReference type="InterPro" id="IPR011708">
    <property type="entry name" value="DNA_pol3_alpha_NTPase_dom"/>
</dbReference>
<dbReference type="InterPro" id="IPR040982">
    <property type="entry name" value="DNA_pol3_finger"/>
</dbReference>
<evidence type="ECO:0000256" key="3">
    <source>
        <dbReference type="ARBA" id="ARBA00019114"/>
    </source>
</evidence>
<protein>
    <recommendedName>
        <fullName evidence="3">DNA polymerase III subunit alpha</fullName>
        <ecNumber evidence="2">2.7.7.7</ecNumber>
    </recommendedName>
</protein>
<evidence type="ECO:0000256" key="5">
    <source>
        <dbReference type="ARBA" id="ARBA00022695"/>
    </source>
</evidence>
<dbReference type="EMBL" id="LBOI01000004">
    <property type="protein sequence ID" value="KKP31925.1"/>
    <property type="molecule type" value="Genomic_DNA"/>
</dbReference>
<evidence type="ECO:0000256" key="2">
    <source>
        <dbReference type="ARBA" id="ARBA00012417"/>
    </source>
</evidence>
<dbReference type="GO" id="GO:0005737">
    <property type="term" value="C:cytoplasm"/>
    <property type="evidence" value="ECO:0007669"/>
    <property type="project" value="UniProtKB-SubCell"/>
</dbReference>
<comment type="subcellular location">
    <subcellularLocation>
        <location evidence="1">Cytoplasm</location>
    </subcellularLocation>
</comment>
<sequence length="1147" mass="130050">MTKFVHLHLHTEYSLLDGLSKIKRLFSYVKEKKMDAVAITDHGAMYGAIDFFKEGKKQEVKPIIGMEAYMTNFPLDDEKKVKDNYHLTLLAKDYQGYKNLMNLTSIAHLKGYYYRPRFTKDILEKYSKGIICLSGCPQAEVPQYLINGEFKKAKETTEWFLKVFGKDYFLEIQRHSFDKILPSIKVPELKESLSQIADNYVVYEKGIVKLSRELGIPLVATNDAHYIKKEDAEAQDALVCIATGKNTSDIKRMRYIDNPDFFIKDPEEMQKMFPDYPDALENTVKIAEKCNLEIPLGSWSFPKFNLPEGLTDKKYIEKLAWEKLPIKLGKVTKEAEERLTHELDIINNKGYAPYFLIVMDMVNWCGSQGIITNTRGSAAGSLVSYVLGITTVNPLTYGLPFERFLNPYRPSPPDIDFDVSDNRREEVLKYIADTYGVEKTAQICTFGRMLAKAAVRDVARVLGYPYITGDKVAKLIPLGSQGFPMTIDRALNETPDLKTLYDNDADTKKIIDLARQVEGNARHLSVHAAGVVVAPSNLTDFAPIQREPSGEKIITQYEMHACEDVGLIKFDILGIRNLSILGSAIQIVKKQKEIDINLLNLPLNDKKTFEMLSRGETMGTFQLNGSGMTKFLKDLKPARIEDLMAMVALYRPGPMAVIPEYIARKNNHKLIKYLDPRMEKFLKMSYGLIVYQDDLLFCALDLAGYTWEEADKFRKAVGKKIPEEMAAQKEKFIKGIIEHGQTQKFAEKLWTLFEPFQAYGFNKAHAASYGMVAYYTSYMKANYPIEYMTALLTAESDDSDKISAAVHECRRMKINVLPPDINESDVDFSIVDGAIRFGLSAIKNVGNVAIQIILEARQDGPFNSFSDFINRVDARKVNKKVLESLIKVGAMQKFGKRTALLASVDEIKSKLVKPKENNGQSGLFSEEDSLKTSAIVNDVSFIDNTIPEYTEDEIQNLERELLGFSLSGKPINELLEKLELQATHKIFELNPDEQRGKIVKVAVVVREVRKILTKKSNAEMAFVKVEDTTGILDLVVFPKIFQETKDHWVDGKPLIICGKVDSREDTTNMLVDSISLGEIDNSIVIKIPKTIGKDELLMLKQIFQENPGDIETTLLFEKDNRKIKPKLKIKWSDNLSKQISEILKQNL</sequence>
<dbReference type="GO" id="GO:0003676">
    <property type="term" value="F:nucleic acid binding"/>
    <property type="evidence" value="ECO:0007669"/>
    <property type="project" value="InterPro"/>
</dbReference>
<dbReference type="CDD" id="cd04485">
    <property type="entry name" value="DnaE_OBF"/>
    <property type="match status" value="1"/>
</dbReference>
<dbReference type="SUPFAM" id="SSF89550">
    <property type="entry name" value="PHP domain-like"/>
    <property type="match status" value="1"/>
</dbReference>
<keyword evidence="6" id="KW-0235">DNA replication</keyword>
<evidence type="ECO:0000256" key="8">
    <source>
        <dbReference type="ARBA" id="ARBA00049244"/>
    </source>
</evidence>
<dbReference type="Proteomes" id="UP000034803">
    <property type="component" value="Unassembled WGS sequence"/>
</dbReference>
<dbReference type="SMART" id="SM00481">
    <property type="entry name" value="POLIIIAc"/>
    <property type="match status" value="1"/>
</dbReference>
<dbReference type="Pfam" id="PF01336">
    <property type="entry name" value="tRNA_anti-codon"/>
    <property type="match status" value="1"/>
</dbReference>
<dbReference type="Pfam" id="PF14579">
    <property type="entry name" value="HHH_6"/>
    <property type="match status" value="1"/>
</dbReference>
<dbReference type="GO" id="GO:0006260">
    <property type="term" value="P:DNA replication"/>
    <property type="evidence" value="ECO:0007669"/>
    <property type="project" value="UniProtKB-KW"/>
</dbReference>
<dbReference type="InterPro" id="IPR003141">
    <property type="entry name" value="Pol/His_phosphatase_N"/>
</dbReference>
<reference evidence="10 11" key="1">
    <citation type="journal article" date="2015" name="Nature">
        <title>rRNA introns, odd ribosomes, and small enigmatic genomes across a large radiation of phyla.</title>
        <authorList>
            <person name="Brown C.T."/>
            <person name="Hug L.A."/>
            <person name="Thomas B.C."/>
            <person name="Sharon I."/>
            <person name="Castelle C.J."/>
            <person name="Singh A."/>
            <person name="Wilkins M.J."/>
            <person name="Williams K.H."/>
            <person name="Banfield J.F."/>
        </authorList>
    </citation>
    <scope>NUCLEOTIDE SEQUENCE [LARGE SCALE GENOMIC DNA]</scope>
</reference>
<evidence type="ECO:0000256" key="6">
    <source>
        <dbReference type="ARBA" id="ARBA00022705"/>
    </source>
</evidence>
<feature type="domain" description="Polymerase/histidinol phosphatase N-terminal" evidence="9">
    <location>
        <begin position="5"/>
        <end position="72"/>
    </location>
</feature>
<comment type="caution">
    <text evidence="10">The sequence shown here is derived from an EMBL/GenBank/DDBJ whole genome shotgun (WGS) entry which is preliminary data.</text>
</comment>
<dbReference type="NCBIfam" id="TIGR00594">
    <property type="entry name" value="polc"/>
    <property type="match status" value="1"/>
</dbReference>
<keyword evidence="5" id="KW-0548">Nucleotidyltransferase</keyword>
<comment type="catalytic activity">
    <reaction evidence="8">
        <text>DNA(n) + a 2'-deoxyribonucleoside 5'-triphosphate = DNA(n+1) + diphosphate</text>
        <dbReference type="Rhea" id="RHEA:22508"/>
        <dbReference type="Rhea" id="RHEA-COMP:17339"/>
        <dbReference type="Rhea" id="RHEA-COMP:17340"/>
        <dbReference type="ChEBI" id="CHEBI:33019"/>
        <dbReference type="ChEBI" id="CHEBI:61560"/>
        <dbReference type="ChEBI" id="CHEBI:173112"/>
        <dbReference type="EC" id="2.7.7.7"/>
    </reaction>
</comment>
<evidence type="ECO:0000256" key="4">
    <source>
        <dbReference type="ARBA" id="ARBA00022679"/>
    </source>
</evidence>
<dbReference type="InterPro" id="IPR004013">
    <property type="entry name" value="PHP_dom"/>
</dbReference>
<dbReference type="InterPro" id="IPR029460">
    <property type="entry name" value="DNAPol_HHH"/>
</dbReference>
<dbReference type="Pfam" id="PF17657">
    <property type="entry name" value="DNA_pol3_finger"/>
    <property type="match status" value="1"/>
</dbReference>
<dbReference type="SUPFAM" id="SSF160975">
    <property type="entry name" value="AF1531-like"/>
    <property type="match status" value="1"/>
</dbReference>
<evidence type="ECO:0000256" key="1">
    <source>
        <dbReference type="ARBA" id="ARBA00004496"/>
    </source>
</evidence>
<dbReference type="EC" id="2.7.7.7" evidence="2"/>
<dbReference type="InterPro" id="IPR004805">
    <property type="entry name" value="DnaE2/DnaE/PolC"/>
</dbReference>
<keyword evidence="7" id="KW-0239">DNA-directed DNA polymerase</keyword>
<accession>A0A0G0AZE8</accession>
<dbReference type="Pfam" id="PF07733">
    <property type="entry name" value="DNA_pol3_alpha"/>
    <property type="match status" value="1"/>
</dbReference>
<proteinExistence type="predicted"/>
<dbReference type="GO" id="GO:0003887">
    <property type="term" value="F:DNA-directed DNA polymerase activity"/>
    <property type="evidence" value="ECO:0007669"/>
    <property type="project" value="UniProtKB-KW"/>
</dbReference>
<dbReference type="PATRIC" id="fig|1618586.3.peg.318"/>
<dbReference type="AlphaFoldDB" id="A0A0G0AZE8"/>
<dbReference type="Gene3D" id="1.10.10.1600">
    <property type="entry name" value="Bacterial DNA polymerase III alpha subunit, thumb domain"/>
    <property type="match status" value="1"/>
</dbReference>
<dbReference type="PANTHER" id="PTHR32294">
    <property type="entry name" value="DNA POLYMERASE III SUBUNIT ALPHA"/>
    <property type="match status" value="1"/>
</dbReference>
<evidence type="ECO:0000256" key="7">
    <source>
        <dbReference type="ARBA" id="ARBA00022932"/>
    </source>
</evidence>
<dbReference type="InterPro" id="IPR016195">
    <property type="entry name" value="Pol/histidinol_Pase-like"/>
</dbReference>
<name>A0A0G0AZE8_9BACT</name>
<dbReference type="InterPro" id="IPR041931">
    <property type="entry name" value="DNA_pol3_alpha_thumb_dom"/>
</dbReference>
<evidence type="ECO:0000313" key="10">
    <source>
        <dbReference type="EMBL" id="KKP31925.1"/>
    </source>
</evidence>
<dbReference type="NCBIfam" id="NF004226">
    <property type="entry name" value="PRK05673.1"/>
    <property type="match status" value="1"/>
</dbReference>
<dbReference type="CDD" id="cd12113">
    <property type="entry name" value="PHP_PolIIIA_DnaE3"/>
    <property type="match status" value="1"/>
</dbReference>
<evidence type="ECO:0000313" key="11">
    <source>
        <dbReference type="Proteomes" id="UP000034803"/>
    </source>
</evidence>
<dbReference type="GO" id="GO:0008408">
    <property type="term" value="F:3'-5' exonuclease activity"/>
    <property type="evidence" value="ECO:0007669"/>
    <property type="project" value="InterPro"/>
</dbReference>
<dbReference type="Gene3D" id="1.10.150.870">
    <property type="match status" value="1"/>
</dbReference>
<dbReference type="PANTHER" id="PTHR32294:SF0">
    <property type="entry name" value="DNA POLYMERASE III SUBUNIT ALPHA"/>
    <property type="match status" value="1"/>
</dbReference>